<reference evidence="9" key="1">
    <citation type="submission" date="2019-10" db="EMBL/GenBank/DDBJ databases">
        <authorList>
            <person name="Nitsche A."/>
            <person name="Hankeln T."/>
            <person name="Acosta O."/>
            <person name="Velez I.D."/>
            <person name="Schiemann D.J."/>
        </authorList>
    </citation>
    <scope>NUCLEOTIDE SEQUENCE</scope>
    <source>
        <strain evidence="9">Cx 1773-43</strain>
    </source>
</reference>
<keyword evidence="5" id="KW-0946">Virion</keyword>
<comment type="similarity">
    <text evidence="2">Belongs to the icosahedral plant coat protein family.</text>
</comment>
<evidence type="ECO:0000259" key="8">
    <source>
        <dbReference type="Pfam" id="PF00729"/>
    </source>
</evidence>
<proteinExistence type="inferred from homology"/>
<dbReference type="SUPFAM" id="SSF88633">
    <property type="entry name" value="Positive stranded ssRNA viruses"/>
    <property type="match status" value="1"/>
</dbReference>
<name>A0A6B9KPA9_9VIRU</name>
<dbReference type="InterPro" id="IPR029053">
    <property type="entry name" value="Viral_coat"/>
</dbReference>
<evidence type="ECO:0000256" key="1">
    <source>
        <dbReference type="ARBA" id="ARBA00004328"/>
    </source>
</evidence>
<feature type="region of interest" description="Disordered" evidence="7">
    <location>
        <begin position="21"/>
        <end position="53"/>
    </location>
</feature>
<evidence type="ECO:0000256" key="3">
    <source>
        <dbReference type="ARBA" id="ARBA00018091"/>
    </source>
</evidence>
<evidence type="ECO:0000256" key="7">
    <source>
        <dbReference type="SAM" id="MobiDB-lite"/>
    </source>
</evidence>
<feature type="domain" description="Icosahedral viral capsid protein S" evidence="8">
    <location>
        <begin position="49"/>
        <end position="221"/>
    </location>
</feature>
<organism evidence="9">
    <name type="scientific">Atrato Sobemo-like virus 2</name>
    <dbReference type="NCBI Taxonomy" id="2689348"/>
    <lineage>
        <taxon>Viruses</taxon>
        <taxon>Riboviria</taxon>
        <taxon>Orthornavirae</taxon>
        <taxon>Pisuviricota</taxon>
        <taxon>Pisoniviricetes</taxon>
        <taxon>Sobelivirales</taxon>
        <taxon>Solemoviridae</taxon>
    </lineage>
</organism>
<evidence type="ECO:0000256" key="6">
    <source>
        <dbReference type="ARBA" id="ARBA00023060"/>
    </source>
</evidence>
<dbReference type="Gene3D" id="2.60.120.20">
    <property type="match status" value="1"/>
</dbReference>
<accession>A0A6B9KPA9</accession>
<evidence type="ECO:0000256" key="4">
    <source>
        <dbReference type="ARBA" id="ARBA00022561"/>
    </source>
</evidence>
<evidence type="ECO:0000256" key="5">
    <source>
        <dbReference type="ARBA" id="ARBA00022844"/>
    </source>
</evidence>
<comment type="subcellular location">
    <subcellularLocation>
        <location evidence="1">Virion</location>
    </subcellularLocation>
</comment>
<dbReference type="InterPro" id="IPR000937">
    <property type="entry name" value="Capsid_prot_S-dom_vir"/>
</dbReference>
<keyword evidence="4 9" id="KW-0167">Capsid protein</keyword>
<dbReference type="GO" id="GO:0005198">
    <property type="term" value="F:structural molecule activity"/>
    <property type="evidence" value="ECO:0007669"/>
    <property type="project" value="InterPro"/>
</dbReference>
<dbReference type="Pfam" id="PF00729">
    <property type="entry name" value="Viral_coat"/>
    <property type="match status" value="1"/>
</dbReference>
<dbReference type="EMBL" id="MN661090">
    <property type="protein sequence ID" value="QHA33889.1"/>
    <property type="molecule type" value="Genomic_RNA"/>
</dbReference>
<evidence type="ECO:0000256" key="2">
    <source>
        <dbReference type="ARBA" id="ARBA00007446"/>
    </source>
</evidence>
<protein>
    <recommendedName>
        <fullName evidence="3">Capsid protein</fullName>
    </recommendedName>
</protein>
<keyword evidence="6" id="KW-1142">T=3 icosahedral capsid protein</keyword>
<feature type="compositionally biased region" description="Basic residues" evidence="7">
    <location>
        <begin position="36"/>
        <end position="45"/>
    </location>
</feature>
<sequence length="224" mass="24585">MAKQSTTAKLQQQLAAVVRRLDKLDLSKPPRQRQQQPRRRRRRASRGVPRVRPGCVSGPGEIVMARTELLTTVKLAASSATANGSVDIVPSSFSFMKNLFSSFERIRWDSLHFYWKPAVGTVYGGLFSMGVDWDLSSQATTREAISGYTPNASMACFADSQKTPMVLPPSRLQSRLWYTPNQGDKTDKGPCSLVWAVSGTEGPTAATLGEIWATYTVVMSGTHA</sequence>
<evidence type="ECO:0000313" key="9">
    <source>
        <dbReference type="EMBL" id="QHA33889.1"/>
    </source>
</evidence>
<dbReference type="GO" id="GO:0039617">
    <property type="term" value="C:T=3 icosahedral viral capsid"/>
    <property type="evidence" value="ECO:0007669"/>
    <property type="project" value="UniProtKB-KW"/>
</dbReference>